<evidence type="ECO:0000313" key="3">
    <source>
        <dbReference type="Proteomes" id="UP000824540"/>
    </source>
</evidence>
<proteinExistence type="predicted"/>
<feature type="domain" description="mRNA-decapping enzyme C-terminal" evidence="1">
    <location>
        <begin position="24"/>
        <end position="56"/>
    </location>
</feature>
<protein>
    <recommendedName>
        <fullName evidence="1">mRNA-decapping enzyme C-terminal domain-containing protein</fullName>
    </recommendedName>
</protein>
<evidence type="ECO:0000259" key="1">
    <source>
        <dbReference type="Pfam" id="PF16741"/>
    </source>
</evidence>
<comment type="caution">
    <text evidence="2">The sequence shown here is derived from an EMBL/GenBank/DDBJ whole genome shotgun (WGS) entry which is preliminary data.</text>
</comment>
<reference evidence="2" key="1">
    <citation type="thesis" date="2021" institute="BYU ScholarsArchive" country="Provo, UT, USA">
        <title>Applications of and Algorithms for Genome Assembly and Genomic Analyses with an Emphasis on Marine Teleosts.</title>
        <authorList>
            <person name="Pickett B.D."/>
        </authorList>
    </citation>
    <scope>NUCLEOTIDE SEQUENCE</scope>
    <source>
        <strain evidence="2">HI-2016</strain>
    </source>
</reference>
<dbReference type="Gene3D" id="6.10.140.2030">
    <property type="match status" value="1"/>
</dbReference>
<evidence type="ECO:0000313" key="2">
    <source>
        <dbReference type="EMBL" id="KAG9332426.1"/>
    </source>
</evidence>
<dbReference type="Pfam" id="PF16741">
    <property type="entry name" value="mRNA_decap_C"/>
    <property type="match status" value="1"/>
</dbReference>
<name>A0A8T2MXW5_9TELE</name>
<dbReference type="Proteomes" id="UP000824540">
    <property type="component" value="Unassembled WGS sequence"/>
</dbReference>
<keyword evidence="3" id="KW-1185">Reference proteome</keyword>
<gene>
    <name evidence="2" type="ORF">JZ751_014524</name>
</gene>
<dbReference type="AlphaFoldDB" id="A0A8T2MXW5"/>
<sequence length="57" mass="6511">MKPVRGEDRSVVRSDTHYGIFNTNALIHLIKNDSNFLNAIHEAYLQSLSKDLNNVKL</sequence>
<dbReference type="OrthoDB" id="440673at2759"/>
<accession>A0A8T2MXW5</accession>
<organism evidence="2 3">
    <name type="scientific">Albula glossodonta</name>
    <name type="common">roundjaw bonefish</name>
    <dbReference type="NCBI Taxonomy" id="121402"/>
    <lineage>
        <taxon>Eukaryota</taxon>
        <taxon>Metazoa</taxon>
        <taxon>Chordata</taxon>
        <taxon>Craniata</taxon>
        <taxon>Vertebrata</taxon>
        <taxon>Euteleostomi</taxon>
        <taxon>Actinopterygii</taxon>
        <taxon>Neopterygii</taxon>
        <taxon>Teleostei</taxon>
        <taxon>Albuliformes</taxon>
        <taxon>Albulidae</taxon>
        <taxon>Albula</taxon>
    </lineage>
</organism>
<dbReference type="EMBL" id="JAFBMS010000237">
    <property type="protein sequence ID" value="KAG9332426.1"/>
    <property type="molecule type" value="Genomic_DNA"/>
</dbReference>
<dbReference type="InterPro" id="IPR031953">
    <property type="entry name" value="mRNA_decap_C"/>
</dbReference>